<sequence length="342" mass="34452">MTAQATSTGPARAPGGVAVSVLAVAAAVWVGIQIIGLRTLLSDVVADDSQGVVQLVLYLSGIIVGSTFAGVVAGTIVLWWTAGRPDSWAARQPRAVAGAFGGLVVGLIAGGLTFAVFSDKTGVASLVGGVIGATAIVGGLVAALRPPAMVTAGLLGGIVLLVIWFVRGLNTVRDTGVDLLDGDGSALSRMNAYSWYSLSTSLLAGVLIGGVVHVYLRRTGAKIPLLGHLFAGALPGLICFYAEIIMWIVGKPLLAGAGEISVIDETGIQLQSGTQFNAAMATLFAGAMTALLAVGLLTPKTAPVPAQRGKTGAKGGATTGAKARPAQKGRTTPGRGRPENRP</sequence>
<name>A0A9W6SIP9_9ACTN</name>
<proteinExistence type="predicted"/>
<feature type="transmembrane region" description="Helical" evidence="2">
    <location>
        <begin position="55"/>
        <end position="83"/>
    </location>
</feature>
<feature type="region of interest" description="Disordered" evidence="1">
    <location>
        <begin position="303"/>
        <end position="342"/>
    </location>
</feature>
<evidence type="ECO:0000256" key="1">
    <source>
        <dbReference type="SAM" id="MobiDB-lite"/>
    </source>
</evidence>
<dbReference type="Proteomes" id="UP001165079">
    <property type="component" value="Unassembled WGS sequence"/>
</dbReference>
<keyword evidence="2" id="KW-1133">Transmembrane helix</keyword>
<feature type="transmembrane region" description="Helical" evidence="2">
    <location>
        <begin position="12"/>
        <end position="35"/>
    </location>
</feature>
<dbReference type="EMBL" id="BSTX01000001">
    <property type="protein sequence ID" value="GLZ76239.1"/>
    <property type="molecule type" value="Genomic_DNA"/>
</dbReference>
<feature type="transmembrane region" description="Helical" evidence="2">
    <location>
        <begin position="228"/>
        <end position="249"/>
    </location>
</feature>
<gene>
    <name evidence="3" type="ORF">Afil01_10460</name>
</gene>
<evidence type="ECO:0000256" key="2">
    <source>
        <dbReference type="SAM" id="Phobius"/>
    </source>
</evidence>
<feature type="transmembrane region" description="Helical" evidence="2">
    <location>
        <begin position="95"/>
        <end position="117"/>
    </location>
</feature>
<evidence type="ECO:0000313" key="3">
    <source>
        <dbReference type="EMBL" id="GLZ76239.1"/>
    </source>
</evidence>
<protein>
    <submittedName>
        <fullName evidence="3">Uncharacterized protein</fullName>
    </submittedName>
</protein>
<keyword evidence="2" id="KW-0812">Transmembrane</keyword>
<reference evidence="3" key="1">
    <citation type="submission" date="2023-03" db="EMBL/GenBank/DDBJ databases">
        <title>Actinorhabdospora filicis NBRC 111898.</title>
        <authorList>
            <person name="Ichikawa N."/>
            <person name="Sato H."/>
            <person name="Tonouchi N."/>
        </authorList>
    </citation>
    <scope>NUCLEOTIDE SEQUENCE</scope>
    <source>
        <strain evidence="3">NBRC 111898</strain>
    </source>
</reference>
<keyword evidence="2" id="KW-0472">Membrane</keyword>
<feature type="transmembrane region" description="Helical" evidence="2">
    <location>
        <begin position="123"/>
        <end position="141"/>
    </location>
</feature>
<comment type="caution">
    <text evidence="3">The sequence shown here is derived from an EMBL/GenBank/DDBJ whole genome shotgun (WGS) entry which is preliminary data.</text>
</comment>
<feature type="transmembrane region" description="Helical" evidence="2">
    <location>
        <begin position="193"/>
        <end position="216"/>
    </location>
</feature>
<keyword evidence="4" id="KW-1185">Reference proteome</keyword>
<organism evidence="3 4">
    <name type="scientific">Actinorhabdospora filicis</name>
    <dbReference type="NCBI Taxonomy" id="1785913"/>
    <lineage>
        <taxon>Bacteria</taxon>
        <taxon>Bacillati</taxon>
        <taxon>Actinomycetota</taxon>
        <taxon>Actinomycetes</taxon>
        <taxon>Micromonosporales</taxon>
        <taxon>Micromonosporaceae</taxon>
        <taxon>Actinorhabdospora</taxon>
    </lineage>
</organism>
<feature type="transmembrane region" description="Helical" evidence="2">
    <location>
        <begin position="148"/>
        <end position="166"/>
    </location>
</feature>
<accession>A0A9W6SIP9</accession>
<dbReference type="AlphaFoldDB" id="A0A9W6SIP9"/>
<feature type="transmembrane region" description="Helical" evidence="2">
    <location>
        <begin position="278"/>
        <end position="298"/>
    </location>
</feature>
<evidence type="ECO:0000313" key="4">
    <source>
        <dbReference type="Proteomes" id="UP001165079"/>
    </source>
</evidence>